<keyword evidence="5 6" id="KW-0472">Membrane</keyword>
<feature type="domain" description="ABC3 transporter permease C-terminal" evidence="7">
    <location>
        <begin position="682"/>
        <end position="795"/>
    </location>
</feature>
<evidence type="ECO:0000256" key="5">
    <source>
        <dbReference type="ARBA" id="ARBA00023136"/>
    </source>
</evidence>
<dbReference type="Proteomes" id="UP000190235">
    <property type="component" value="Chromosome I"/>
</dbReference>
<feature type="transmembrane region" description="Helical" evidence="6">
    <location>
        <begin position="349"/>
        <end position="369"/>
    </location>
</feature>
<keyword evidence="3 6" id="KW-0812">Transmembrane</keyword>
<evidence type="ECO:0000313" key="10">
    <source>
        <dbReference type="Proteomes" id="UP000190235"/>
    </source>
</evidence>
<feature type="transmembrane region" description="Helical" evidence="6">
    <location>
        <begin position="294"/>
        <end position="316"/>
    </location>
</feature>
<dbReference type="PROSITE" id="PS51257">
    <property type="entry name" value="PROKAR_LIPOPROTEIN"/>
    <property type="match status" value="1"/>
</dbReference>
<organism evidence="9 10">
    <name type="scientific">Salegentibacter salegens</name>
    <dbReference type="NCBI Taxonomy" id="143223"/>
    <lineage>
        <taxon>Bacteria</taxon>
        <taxon>Pseudomonadati</taxon>
        <taxon>Bacteroidota</taxon>
        <taxon>Flavobacteriia</taxon>
        <taxon>Flavobacteriales</taxon>
        <taxon>Flavobacteriaceae</taxon>
        <taxon>Salegentibacter</taxon>
    </lineage>
</organism>
<evidence type="ECO:0000256" key="3">
    <source>
        <dbReference type="ARBA" id="ARBA00022692"/>
    </source>
</evidence>
<feature type="transmembrane region" description="Helical" evidence="6">
    <location>
        <begin position="389"/>
        <end position="415"/>
    </location>
</feature>
<dbReference type="PANTHER" id="PTHR30572">
    <property type="entry name" value="MEMBRANE COMPONENT OF TRANSPORTER-RELATED"/>
    <property type="match status" value="1"/>
</dbReference>
<comment type="subcellular location">
    <subcellularLocation>
        <location evidence="1">Cell membrane</location>
        <topology evidence="1">Multi-pass membrane protein</topology>
    </subcellularLocation>
</comment>
<dbReference type="PANTHER" id="PTHR30572:SF18">
    <property type="entry name" value="ABC-TYPE MACROLIDE FAMILY EXPORT SYSTEM PERMEASE COMPONENT 2"/>
    <property type="match status" value="1"/>
</dbReference>
<keyword evidence="2" id="KW-1003">Cell membrane</keyword>
<keyword evidence="10" id="KW-1185">Reference proteome</keyword>
<evidence type="ECO:0000256" key="6">
    <source>
        <dbReference type="SAM" id="Phobius"/>
    </source>
</evidence>
<feature type="transmembrane region" description="Helical" evidence="6">
    <location>
        <begin position="765"/>
        <end position="785"/>
    </location>
</feature>
<name>A0A1M7LL90_9FLAO</name>
<dbReference type="GO" id="GO:0022857">
    <property type="term" value="F:transmembrane transporter activity"/>
    <property type="evidence" value="ECO:0007669"/>
    <property type="project" value="TreeGrafter"/>
</dbReference>
<evidence type="ECO:0000256" key="4">
    <source>
        <dbReference type="ARBA" id="ARBA00022989"/>
    </source>
</evidence>
<feature type="transmembrane region" description="Helical" evidence="6">
    <location>
        <begin position="731"/>
        <end position="750"/>
    </location>
</feature>
<evidence type="ECO:0000256" key="1">
    <source>
        <dbReference type="ARBA" id="ARBA00004651"/>
    </source>
</evidence>
<accession>A0A1M7LL90</accession>
<dbReference type="InterPro" id="IPR025857">
    <property type="entry name" value="MacB_PCD"/>
</dbReference>
<dbReference type="GO" id="GO:0005886">
    <property type="term" value="C:plasma membrane"/>
    <property type="evidence" value="ECO:0007669"/>
    <property type="project" value="UniProtKB-SubCell"/>
</dbReference>
<feature type="transmembrane region" description="Helical" evidence="6">
    <location>
        <begin position="436"/>
        <end position="456"/>
    </location>
</feature>
<feature type="transmembrane region" description="Helical" evidence="6">
    <location>
        <begin position="20"/>
        <end position="42"/>
    </location>
</feature>
<gene>
    <name evidence="9" type="ORF">SAMN05878281_1965</name>
</gene>
<evidence type="ECO:0000313" key="9">
    <source>
        <dbReference type="EMBL" id="SHM78905.1"/>
    </source>
</evidence>
<proteinExistence type="predicted"/>
<dbReference type="AlphaFoldDB" id="A0A1M7LL90"/>
<evidence type="ECO:0000259" key="8">
    <source>
        <dbReference type="Pfam" id="PF12704"/>
    </source>
</evidence>
<dbReference type="STRING" id="143223.SAMN05878281_1965"/>
<keyword evidence="4 6" id="KW-1133">Transmembrane helix</keyword>
<feature type="domain" description="MacB-like periplasmic core" evidence="8">
    <location>
        <begin position="528"/>
        <end position="606"/>
    </location>
</feature>
<dbReference type="InterPro" id="IPR003838">
    <property type="entry name" value="ABC3_permease_C"/>
</dbReference>
<sequence>MIKNYIKSAKRNILKNKGVYGINIIGLSLGLASCLLILLFILDEISYDRYNQKADDIVRIVFKAEIGGEEISEAVVMPPVGPTLENEFPEVVTAARLKQMNDPSLSYNNKIYRDFDFAYIDPEFLEVFDLKIIDGNNTNPLEDPNAVILTKKQAKRYFGTENPIGKRLNFEIWDKQFTVTAVIEEIPENSHFEFGMFASMNGYEYANSTSWVNSDFHTYLLLKDGAQFKNLEAKLPGIMDKYMGPQIREAVGVSYSEFKDKNRVGLFLQPLTDIHLNPDFVSSGHLKPGMDIKYLYIFGAVAIFMLFIACINFMNLATAAASKRAKEVGIRKVLGSGQKQLIKQFLTESFLATLIAAILAILLVVFFLPTFNDLAGKSLQVIDLLQFPIVLSTLALIVLVAFLAGGYPAFFLSSFKPIQVLKSRFSASGKSNFRNGLVVFQFIISAGLILATIVVYQQMAFIQNKDLGYNKDHILVLRDAQLLGEQSDAFKNQILDDSRVKSVSNSSFLPAGATDINMSGILLDDEYQRRMFIYNVDEAYIPTLGLELVAGRNFSKEFGAEEHKVIINETAANSLGFHQDPIGKTFTKDTDEGGRELTIVGVVKDFHFKSLHREIEPLILMNNPYGGLIVRTNTADVASLLSNIESEWQKFSLKEPFSYTFLDESFNKTYLREQKMGTILSIFTGLTIFVACMGLFGLVTFAAERRVREIGIRKVLGSSVPEIISLLSKDFIKLILISFIIAFPLGYFLMEQWLQDFAYRIQIKWWVFLLAGFLTTLIALITIGFKSYKAASANPIKSLRTE</sequence>
<dbReference type="EMBL" id="LT670848">
    <property type="protein sequence ID" value="SHM78905.1"/>
    <property type="molecule type" value="Genomic_DNA"/>
</dbReference>
<reference evidence="10" key="1">
    <citation type="submission" date="2016-11" db="EMBL/GenBank/DDBJ databases">
        <authorList>
            <person name="Varghese N."/>
            <person name="Submissions S."/>
        </authorList>
    </citation>
    <scope>NUCLEOTIDE SEQUENCE [LARGE SCALE GENOMIC DNA]</scope>
    <source>
        <strain evidence="10">ACAM 48</strain>
    </source>
</reference>
<dbReference type="Pfam" id="PF12704">
    <property type="entry name" value="MacB_PCD"/>
    <property type="match status" value="2"/>
</dbReference>
<dbReference type="InterPro" id="IPR050250">
    <property type="entry name" value="Macrolide_Exporter_MacB"/>
</dbReference>
<protein>
    <submittedName>
        <fullName evidence="9">Putative ABC transport system permease protein</fullName>
    </submittedName>
</protein>
<feature type="domain" description="MacB-like periplasmic core" evidence="8">
    <location>
        <begin position="22"/>
        <end position="235"/>
    </location>
</feature>
<dbReference type="OrthoDB" id="8740261at2"/>
<feature type="transmembrane region" description="Helical" evidence="6">
    <location>
        <begin position="679"/>
        <end position="703"/>
    </location>
</feature>
<dbReference type="Pfam" id="PF02687">
    <property type="entry name" value="FtsX"/>
    <property type="match status" value="2"/>
</dbReference>
<feature type="domain" description="ABC3 transporter permease C-terminal" evidence="7">
    <location>
        <begin position="300"/>
        <end position="414"/>
    </location>
</feature>
<dbReference type="RefSeq" id="WP_079735062.1">
    <property type="nucleotide sequence ID" value="NZ_LT670848.1"/>
</dbReference>
<evidence type="ECO:0000259" key="7">
    <source>
        <dbReference type="Pfam" id="PF02687"/>
    </source>
</evidence>
<evidence type="ECO:0000256" key="2">
    <source>
        <dbReference type="ARBA" id="ARBA00022475"/>
    </source>
</evidence>